<dbReference type="Proteomes" id="UP000886653">
    <property type="component" value="Unassembled WGS sequence"/>
</dbReference>
<feature type="compositionally biased region" description="Polar residues" evidence="1">
    <location>
        <begin position="103"/>
        <end position="116"/>
    </location>
</feature>
<protein>
    <submittedName>
        <fullName evidence="2">Uncharacterized protein</fullName>
    </submittedName>
</protein>
<comment type="caution">
    <text evidence="2">The sequence shown here is derived from an EMBL/GenBank/DDBJ whole genome shotgun (WGS) entry which is preliminary data.</text>
</comment>
<feature type="compositionally biased region" description="Polar residues" evidence="1">
    <location>
        <begin position="26"/>
        <end position="45"/>
    </location>
</feature>
<evidence type="ECO:0000313" key="2">
    <source>
        <dbReference type="EMBL" id="KAG0150673.1"/>
    </source>
</evidence>
<keyword evidence="3" id="KW-1185">Reference proteome</keyword>
<name>A0A9P6NR54_9BASI</name>
<proteinExistence type="predicted"/>
<evidence type="ECO:0000313" key="3">
    <source>
        <dbReference type="Proteomes" id="UP000886653"/>
    </source>
</evidence>
<accession>A0A9P6NR54</accession>
<feature type="region of interest" description="Disordered" evidence="1">
    <location>
        <begin position="103"/>
        <end position="123"/>
    </location>
</feature>
<evidence type="ECO:0000256" key="1">
    <source>
        <dbReference type="SAM" id="MobiDB-lite"/>
    </source>
</evidence>
<feature type="compositionally biased region" description="Polar residues" evidence="1">
    <location>
        <begin position="1"/>
        <end position="10"/>
    </location>
</feature>
<feature type="region of interest" description="Disordered" evidence="1">
    <location>
        <begin position="1"/>
        <end position="52"/>
    </location>
</feature>
<sequence length="328" mass="35816">MKQQQNLPKTRSNKVETPPIAVQIGSHHSNPIATSSAEHIESQGQHPVPIQDPEAILKVARAKARLEKKVIRGDSKKPAEPGSIAQRDLKVVFQLDQFRFPPTESSVELGPSTSKKAQLPIPPDTLPALPDTELDLSIKNKLNPMAVSPTELSPIPSPFLHPTDVQYLMDPPLLIPPKGNFGSNIPLTQFFTAPSVLDVHEPPGSQTGKTVGMASQEDVRLLNDRFARLEAMLENLITNPENRRQVDQPTGIPHRIETVAVPLVRTVEEYSGSCLERVESILLTLAENQARVGQQPGNQPTQPTVERDDIICAASLQGNEIPHLDGTA</sequence>
<dbReference type="AlphaFoldDB" id="A0A9P6NR54"/>
<dbReference type="EMBL" id="MU167217">
    <property type="protein sequence ID" value="KAG0150673.1"/>
    <property type="molecule type" value="Genomic_DNA"/>
</dbReference>
<reference evidence="2" key="1">
    <citation type="submission" date="2013-11" db="EMBL/GenBank/DDBJ databases">
        <title>Genome sequence of the fusiform rust pathogen reveals effectors for host alternation and coevolution with pine.</title>
        <authorList>
            <consortium name="DOE Joint Genome Institute"/>
            <person name="Smith K."/>
            <person name="Pendleton A."/>
            <person name="Kubisiak T."/>
            <person name="Anderson C."/>
            <person name="Salamov A."/>
            <person name="Aerts A."/>
            <person name="Riley R."/>
            <person name="Clum A."/>
            <person name="Lindquist E."/>
            <person name="Ence D."/>
            <person name="Campbell M."/>
            <person name="Kronenberg Z."/>
            <person name="Feau N."/>
            <person name="Dhillon B."/>
            <person name="Hamelin R."/>
            <person name="Burleigh J."/>
            <person name="Smith J."/>
            <person name="Yandell M."/>
            <person name="Nelson C."/>
            <person name="Grigoriev I."/>
            <person name="Davis J."/>
        </authorList>
    </citation>
    <scope>NUCLEOTIDE SEQUENCE</scope>
    <source>
        <strain evidence="2">G11</strain>
    </source>
</reference>
<organism evidence="2 3">
    <name type="scientific">Cronartium quercuum f. sp. fusiforme G11</name>
    <dbReference type="NCBI Taxonomy" id="708437"/>
    <lineage>
        <taxon>Eukaryota</taxon>
        <taxon>Fungi</taxon>
        <taxon>Dikarya</taxon>
        <taxon>Basidiomycota</taxon>
        <taxon>Pucciniomycotina</taxon>
        <taxon>Pucciniomycetes</taxon>
        <taxon>Pucciniales</taxon>
        <taxon>Coleosporiaceae</taxon>
        <taxon>Cronartium</taxon>
    </lineage>
</organism>
<gene>
    <name evidence="2" type="ORF">CROQUDRAFT_87499</name>
</gene>